<evidence type="ECO:0000256" key="3">
    <source>
        <dbReference type="ARBA" id="ARBA00023014"/>
    </source>
</evidence>
<keyword evidence="1" id="KW-0479">Metal-binding</keyword>
<dbReference type="InterPro" id="IPR007197">
    <property type="entry name" value="rSAM"/>
</dbReference>
<comment type="caution">
    <text evidence="6">The sequence shown here is derived from an EMBL/GenBank/DDBJ whole genome shotgun (WGS) entry which is preliminary data.</text>
</comment>
<gene>
    <name evidence="6" type="ORF">C0188_00765</name>
    <name evidence="5" type="ORF">IOK49_06150</name>
</gene>
<accession>A0A2J6N977</accession>
<dbReference type="AlphaFoldDB" id="A0A2J6N977"/>
<dbReference type="OMA" id="YCYARFM"/>
<keyword evidence="6" id="KW-0489">Methyltransferase</keyword>
<organism evidence="6 7">
    <name type="scientific">Fervidicoccus fontis</name>
    <dbReference type="NCBI Taxonomy" id="683846"/>
    <lineage>
        <taxon>Archaea</taxon>
        <taxon>Thermoproteota</taxon>
        <taxon>Thermoprotei</taxon>
        <taxon>Fervidicoccales</taxon>
        <taxon>Fervidicoccaceae</taxon>
        <taxon>Fervidicoccus</taxon>
    </lineage>
</organism>
<feature type="domain" description="Radical SAM core" evidence="4">
    <location>
        <begin position="30"/>
        <end position="197"/>
    </location>
</feature>
<dbReference type="SFLD" id="SFLDS00029">
    <property type="entry name" value="Radical_SAM"/>
    <property type="match status" value="1"/>
</dbReference>
<dbReference type="GO" id="GO:0032259">
    <property type="term" value="P:methylation"/>
    <property type="evidence" value="ECO:0007669"/>
    <property type="project" value="UniProtKB-KW"/>
</dbReference>
<dbReference type="Proteomes" id="UP000237153">
    <property type="component" value="Unassembled WGS sequence"/>
</dbReference>
<evidence type="ECO:0000259" key="4">
    <source>
        <dbReference type="Pfam" id="PF04055"/>
    </source>
</evidence>
<sequence length="271" mass="30840">MKVGNTEVHFIEVKSAISQSGLPDLDYALNPYLGCSHGCIYCYARLYTKDERASKNWGKVVLVKTNLVEVLKKEVKRKKKGIVGVGTITDAYQPLEAIYKLTRRSVKILLESGFYLSFQTKNPLILRDKEILLNYREKVDVGFTITSLKSSVSKFIEPNAPFPISRANAIRALSKEGIKTWIFYGPIIPRINDDRETADAIVTLAVETGSTLFYDSLHIKSFMLNDTYPLNEIIRTFDKARVKNFLNFLKKRCEEEGIICKGGFEEEKKSF</sequence>
<dbReference type="PANTHER" id="PTHR43432">
    <property type="entry name" value="SLR0285 PROTEIN"/>
    <property type="match status" value="1"/>
</dbReference>
<dbReference type="RefSeq" id="WP_014558009.1">
    <property type="nucleotide sequence ID" value="NZ_JADEZV010000004.1"/>
</dbReference>
<dbReference type="PANTHER" id="PTHR43432:SF6">
    <property type="entry name" value="RADICAL SAM CORE DOMAIN-CONTAINING PROTEIN"/>
    <property type="match status" value="1"/>
</dbReference>
<reference evidence="5" key="2">
    <citation type="submission" date="2020-10" db="EMBL/GenBank/DDBJ databases">
        <title>Fervidococcus fontis strain 3639Fd - the first crenarchaeon capable of growth on lipids.</title>
        <authorList>
            <person name="Kochetkova T.V."/>
            <person name="Elcheninov A.G."/>
            <person name="Toschakov S.V."/>
            <person name="Kublanov I.V."/>
        </authorList>
    </citation>
    <scope>NUCLEOTIDE SEQUENCE</scope>
    <source>
        <strain evidence="5">3639Fd</strain>
    </source>
</reference>
<dbReference type="EMBL" id="PNIM01000003">
    <property type="protein sequence ID" value="PMB75957.1"/>
    <property type="molecule type" value="Genomic_DNA"/>
</dbReference>
<dbReference type="Proteomes" id="UP000652307">
    <property type="component" value="Unassembled WGS sequence"/>
</dbReference>
<proteinExistence type="predicted"/>
<dbReference type="SFLD" id="SFLDG01084">
    <property type="entry name" value="Uncharacterised_Radical_SAM_Su"/>
    <property type="match status" value="1"/>
</dbReference>
<evidence type="ECO:0000256" key="2">
    <source>
        <dbReference type="ARBA" id="ARBA00023004"/>
    </source>
</evidence>
<protein>
    <submittedName>
        <fullName evidence="6">23S rRNA (Adenine(2503)-C(8))-methyltransferase Cfr</fullName>
    </submittedName>
    <submittedName>
        <fullName evidence="5">Radical SAM protein</fullName>
    </submittedName>
</protein>
<name>A0A2J6N977_9CREN</name>
<dbReference type="GO" id="GO:0051536">
    <property type="term" value="F:iron-sulfur cluster binding"/>
    <property type="evidence" value="ECO:0007669"/>
    <property type="project" value="UniProtKB-KW"/>
</dbReference>
<keyword evidence="3" id="KW-0411">Iron-sulfur</keyword>
<reference evidence="6 7" key="1">
    <citation type="submission" date="2018-01" db="EMBL/GenBank/DDBJ databases">
        <title>Metagenomic assembled genomes from two thermal pools in the Uzon Caldera, Kamchatka, Russia.</title>
        <authorList>
            <person name="Wilkins L."/>
            <person name="Ettinger C."/>
        </authorList>
    </citation>
    <scope>NUCLEOTIDE SEQUENCE [LARGE SCALE GENOMIC DNA]</scope>
    <source>
        <strain evidence="6">ZAV-06</strain>
    </source>
</reference>
<evidence type="ECO:0000256" key="1">
    <source>
        <dbReference type="ARBA" id="ARBA00022723"/>
    </source>
</evidence>
<evidence type="ECO:0000313" key="5">
    <source>
        <dbReference type="EMBL" id="MBE9391645.1"/>
    </source>
</evidence>
<keyword evidence="6" id="KW-0808">Transferase</keyword>
<dbReference type="GeneID" id="12449957"/>
<dbReference type="InterPro" id="IPR040086">
    <property type="entry name" value="MJ0683-like"/>
</dbReference>
<evidence type="ECO:0000313" key="7">
    <source>
        <dbReference type="Proteomes" id="UP000237153"/>
    </source>
</evidence>
<dbReference type="Gene3D" id="3.80.30.30">
    <property type="match status" value="1"/>
</dbReference>
<evidence type="ECO:0000313" key="6">
    <source>
        <dbReference type="EMBL" id="PMB75957.1"/>
    </source>
</evidence>
<dbReference type="GO" id="GO:0046872">
    <property type="term" value="F:metal ion binding"/>
    <property type="evidence" value="ECO:0007669"/>
    <property type="project" value="UniProtKB-KW"/>
</dbReference>
<dbReference type="GO" id="GO:0008168">
    <property type="term" value="F:methyltransferase activity"/>
    <property type="evidence" value="ECO:0007669"/>
    <property type="project" value="UniProtKB-KW"/>
</dbReference>
<keyword evidence="2" id="KW-0408">Iron</keyword>
<dbReference type="Pfam" id="PF04055">
    <property type="entry name" value="Radical_SAM"/>
    <property type="match status" value="1"/>
</dbReference>
<dbReference type="EMBL" id="JADEZV010000004">
    <property type="protein sequence ID" value="MBE9391645.1"/>
    <property type="molecule type" value="Genomic_DNA"/>
</dbReference>